<keyword evidence="1" id="KW-0347">Helicase</keyword>
<dbReference type="EMBL" id="JAJFAT010000017">
    <property type="protein sequence ID" value="MCC3145791.1"/>
    <property type="molecule type" value="Genomic_DNA"/>
</dbReference>
<evidence type="ECO:0000313" key="1">
    <source>
        <dbReference type="EMBL" id="MCC3145791.1"/>
    </source>
</evidence>
<organism evidence="1 2">
    <name type="scientific">Halanaerobium polyolivorans</name>
    <dbReference type="NCBI Taxonomy" id="2886943"/>
    <lineage>
        <taxon>Bacteria</taxon>
        <taxon>Bacillati</taxon>
        <taxon>Bacillota</taxon>
        <taxon>Clostridia</taxon>
        <taxon>Halanaerobiales</taxon>
        <taxon>Halanaerobiaceae</taxon>
        <taxon>Halanaerobium</taxon>
    </lineage>
</organism>
<keyword evidence="1" id="KW-0547">Nucleotide-binding</keyword>
<dbReference type="Proteomes" id="UP001199296">
    <property type="component" value="Unassembled WGS sequence"/>
</dbReference>
<evidence type="ECO:0000313" key="2">
    <source>
        <dbReference type="Proteomes" id="UP001199296"/>
    </source>
</evidence>
<comment type="caution">
    <text evidence="1">The sequence shown here is derived from an EMBL/GenBank/DDBJ whole genome shotgun (WGS) entry which is preliminary data.</text>
</comment>
<gene>
    <name evidence="1" type="ORF">LJ207_10690</name>
</gene>
<protein>
    <submittedName>
        <fullName evidence="1">DnaB-like helicase C-terminal domain-containing protein</fullName>
    </submittedName>
</protein>
<dbReference type="GO" id="GO:0004386">
    <property type="term" value="F:helicase activity"/>
    <property type="evidence" value="ECO:0007669"/>
    <property type="project" value="UniProtKB-KW"/>
</dbReference>
<keyword evidence="1" id="KW-0067">ATP-binding</keyword>
<name>A0AAW4X1U9_9FIRM</name>
<sequence length="72" mass="8423">MELIIDKNRHGETGSVKLYFDFEKTYIRGWEETDKSKNQVEEKAKDKIKDKTNSIFSKKSLEEELLPGVESL</sequence>
<reference evidence="1 2" key="1">
    <citation type="submission" date="2021-10" db="EMBL/GenBank/DDBJ databases">
        <authorList>
            <person name="Grouzdev D.S."/>
            <person name="Pantiukh K.S."/>
            <person name="Krutkina M.S."/>
        </authorList>
    </citation>
    <scope>NUCLEOTIDE SEQUENCE [LARGE SCALE GENOMIC DNA]</scope>
    <source>
        <strain evidence="1 2">Z-7514</strain>
    </source>
</reference>
<accession>A0AAW4X1U9</accession>
<dbReference type="RefSeq" id="WP_229346491.1">
    <property type="nucleotide sequence ID" value="NZ_JAJFAT010000017.1"/>
</dbReference>
<dbReference type="AlphaFoldDB" id="A0AAW4X1U9"/>
<proteinExistence type="predicted"/>
<keyword evidence="1" id="KW-0378">Hydrolase</keyword>
<keyword evidence="2" id="KW-1185">Reference proteome</keyword>